<evidence type="ECO:0000313" key="1">
    <source>
        <dbReference type="EMBL" id="CAF4471544.1"/>
    </source>
</evidence>
<feature type="non-terminal residue" evidence="1">
    <location>
        <position position="95"/>
    </location>
</feature>
<organism evidence="1 2">
    <name type="scientific">Adineta steineri</name>
    <dbReference type="NCBI Taxonomy" id="433720"/>
    <lineage>
        <taxon>Eukaryota</taxon>
        <taxon>Metazoa</taxon>
        <taxon>Spiralia</taxon>
        <taxon>Gnathifera</taxon>
        <taxon>Rotifera</taxon>
        <taxon>Eurotatoria</taxon>
        <taxon>Bdelloidea</taxon>
        <taxon>Adinetida</taxon>
        <taxon>Adinetidae</taxon>
        <taxon>Adineta</taxon>
    </lineage>
</organism>
<reference evidence="1" key="1">
    <citation type="submission" date="2021-02" db="EMBL/GenBank/DDBJ databases">
        <authorList>
            <person name="Nowell W R."/>
        </authorList>
    </citation>
    <scope>NUCLEOTIDE SEQUENCE</scope>
</reference>
<dbReference type="Gene3D" id="3.30.559.30">
    <property type="entry name" value="Nonribosomal peptide synthetase, condensation domain"/>
    <property type="match status" value="1"/>
</dbReference>
<comment type="caution">
    <text evidence="1">The sequence shown here is derived from an EMBL/GenBank/DDBJ whole genome shotgun (WGS) entry which is preliminary data.</text>
</comment>
<accession>A0A820T9X4</accession>
<name>A0A820T9X4_9BILA</name>
<feature type="non-terminal residue" evidence="1">
    <location>
        <position position="1"/>
    </location>
</feature>
<dbReference type="Proteomes" id="UP000663881">
    <property type="component" value="Unassembled WGS sequence"/>
</dbReference>
<dbReference type="SUPFAM" id="SSF52777">
    <property type="entry name" value="CoA-dependent acyltransferases"/>
    <property type="match status" value="1"/>
</dbReference>
<proteinExistence type="predicted"/>
<sequence length="95" mass="10760">LYDYNLDQSLSLPFDRYRLSNENRTGRGTSVSFDFGEDLSHHLLTCASSSSSSSSSYEMSPMHIALACYYIFLFKLTNGQKDLCIGINTHGRYKD</sequence>
<dbReference type="EMBL" id="CAJOAY010038663">
    <property type="protein sequence ID" value="CAF4471544.1"/>
    <property type="molecule type" value="Genomic_DNA"/>
</dbReference>
<protein>
    <submittedName>
        <fullName evidence="1">Uncharacterized protein</fullName>
    </submittedName>
</protein>
<dbReference type="AlphaFoldDB" id="A0A820T9X4"/>
<evidence type="ECO:0000313" key="2">
    <source>
        <dbReference type="Proteomes" id="UP000663881"/>
    </source>
</evidence>
<gene>
    <name evidence="1" type="ORF">OKA104_LOCUS55264</name>
</gene>